<protein>
    <submittedName>
        <fullName evidence="1">Uncharacterized protein</fullName>
    </submittedName>
</protein>
<gene>
    <name evidence="1" type="ORF">HAX54_042263</name>
</gene>
<evidence type="ECO:0000313" key="2">
    <source>
        <dbReference type="Proteomes" id="UP000823775"/>
    </source>
</evidence>
<comment type="caution">
    <text evidence="1">The sequence shown here is derived from an EMBL/GenBank/DDBJ whole genome shotgun (WGS) entry which is preliminary data.</text>
</comment>
<proteinExistence type="predicted"/>
<evidence type="ECO:0000313" key="1">
    <source>
        <dbReference type="EMBL" id="MCE2055238.1"/>
    </source>
</evidence>
<dbReference type="EMBL" id="JACEIK010006200">
    <property type="protein sequence ID" value="MCE2055238.1"/>
    <property type="molecule type" value="Genomic_DNA"/>
</dbReference>
<sequence length="116" mass="13115">MVRGVHALAIFIHLAHHFGRSFVGERRGEVESCVAVMEKRRTTGKGGGCCCCFRRITTIGDREVQEREEKNEEEGVGDYCERMEINECVCFIVDDRSSDAVEKMNGGGWRGYFAVF</sequence>
<reference evidence="1 2" key="1">
    <citation type="journal article" date="2021" name="BMC Genomics">
        <title>Datura genome reveals duplications of psychoactive alkaloid biosynthetic genes and high mutation rate following tissue culture.</title>
        <authorList>
            <person name="Rajewski A."/>
            <person name="Carter-House D."/>
            <person name="Stajich J."/>
            <person name="Litt A."/>
        </authorList>
    </citation>
    <scope>NUCLEOTIDE SEQUENCE [LARGE SCALE GENOMIC DNA]</scope>
    <source>
        <strain evidence="1">AR-01</strain>
    </source>
</reference>
<name>A0ABS8W0S9_DATST</name>
<dbReference type="Proteomes" id="UP000823775">
    <property type="component" value="Unassembled WGS sequence"/>
</dbReference>
<accession>A0ABS8W0S9</accession>
<organism evidence="1 2">
    <name type="scientific">Datura stramonium</name>
    <name type="common">Jimsonweed</name>
    <name type="synonym">Common thornapple</name>
    <dbReference type="NCBI Taxonomy" id="4076"/>
    <lineage>
        <taxon>Eukaryota</taxon>
        <taxon>Viridiplantae</taxon>
        <taxon>Streptophyta</taxon>
        <taxon>Embryophyta</taxon>
        <taxon>Tracheophyta</taxon>
        <taxon>Spermatophyta</taxon>
        <taxon>Magnoliopsida</taxon>
        <taxon>eudicotyledons</taxon>
        <taxon>Gunneridae</taxon>
        <taxon>Pentapetalae</taxon>
        <taxon>asterids</taxon>
        <taxon>lamiids</taxon>
        <taxon>Solanales</taxon>
        <taxon>Solanaceae</taxon>
        <taxon>Solanoideae</taxon>
        <taxon>Datureae</taxon>
        <taxon>Datura</taxon>
    </lineage>
</organism>
<keyword evidence="2" id="KW-1185">Reference proteome</keyword>